<evidence type="ECO:0008006" key="4">
    <source>
        <dbReference type="Google" id="ProtNLM"/>
    </source>
</evidence>
<evidence type="ECO:0000313" key="2">
    <source>
        <dbReference type="EMBL" id="KAK0161754.1"/>
    </source>
</evidence>
<keyword evidence="1" id="KW-1133">Transmembrane helix</keyword>
<reference evidence="2" key="2">
    <citation type="submission" date="2023-03" db="EMBL/GenBank/DDBJ databases">
        <authorList>
            <person name="Inwood S.N."/>
            <person name="Skelly J.G."/>
            <person name="Guhlin J."/>
            <person name="Harrop T.W.R."/>
            <person name="Goldson S.G."/>
            <person name="Dearden P.K."/>
        </authorList>
    </citation>
    <scope>NUCLEOTIDE SEQUENCE</scope>
    <source>
        <strain evidence="2">Lincoln</strain>
        <tissue evidence="2">Whole body</tissue>
    </source>
</reference>
<protein>
    <recommendedName>
        <fullName evidence="4">Cytochrome c oxidase polypeptide VIII</fullName>
    </recommendedName>
</protein>
<dbReference type="AlphaFoldDB" id="A0AA39KGP9"/>
<evidence type="ECO:0000256" key="1">
    <source>
        <dbReference type="SAM" id="Phobius"/>
    </source>
</evidence>
<keyword evidence="1" id="KW-0812">Transmembrane</keyword>
<comment type="caution">
    <text evidence="2">The sequence shown here is derived from an EMBL/GenBank/DDBJ whole genome shotgun (WGS) entry which is preliminary data.</text>
</comment>
<gene>
    <name evidence="2" type="ORF">PV327_008170</name>
</gene>
<evidence type="ECO:0000313" key="3">
    <source>
        <dbReference type="Proteomes" id="UP001168972"/>
    </source>
</evidence>
<name>A0AA39KGP9_MICHY</name>
<dbReference type="Proteomes" id="UP001168972">
    <property type="component" value="Unassembled WGS sequence"/>
</dbReference>
<sequence>MIITGVKVANRIVASTNSQFVRYSSPMGTPPRLRIPFAEKVTHGVIMVAGILAVPTYIAVNIKNYRGDDE</sequence>
<dbReference type="EMBL" id="JAQQBR010001834">
    <property type="protein sequence ID" value="KAK0161754.1"/>
    <property type="molecule type" value="Genomic_DNA"/>
</dbReference>
<proteinExistence type="predicted"/>
<accession>A0AA39KGP9</accession>
<keyword evidence="1" id="KW-0472">Membrane</keyword>
<reference evidence="2" key="1">
    <citation type="journal article" date="2023" name="bioRxiv">
        <title>Scaffold-level genome assemblies of two parasitoid biocontrol wasps reveal the parthenogenesis mechanism and an associated novel virus.</title>
        <authorList>
            <person name="Inwood S."/>
            <person name="Skelly J."/>
            <person name="Guhlin J."/>
            <person name="Harrop T."/>
            <person name="Goldson S."/>
            <person name="Dearden P."/>
        </authorList>
    </citation>
    <scope>NUCLEOTIDE SEQUENCE</scope>
    <source>
        <strain evidence="2">Lincoln</strain>
        <tissue evidence="2">Whole body</tissue>
    </source>
</reference>
<organism evidence="2 3">
    <name type="scientific">Microctonus hyperodae</name>
    <name type="common">Parasitoid wasp</name>
    <dbReference type="NCBI Taxonomy" id="165561"/>
    <lineage>
        <taxon>Eukaryota</taxon>
        <taxon>Metazoa</taxon>
        <taxon>Ecdysozoa</taxon>
        <taxon>Arthropoda</taxon>
        <taxon>Hexapoda</taxon>
        <taxon>Insecta</taxon>
        <taxon>Pterygota</taxon>
        <taxon>Neoptera</taxon>
        <taxon>Endopterygota</taxon>
        <taxon>Hymenoptera</taxon>
        <taxon>Apocrita</taxon>
        <taxon>Ichneumonoidea</taxon>
        <taxon>Braconidae</taxon>
        <taxon>Euphorinae</taxon>
        <taxon>Microctonus</taxon>
    </lineage>
</organism>
<keyword evidence="3" id="KW-1185">Reference proteome</keyword>
<feature type="transmembrane region" description="Helical" evidence="1">
    <location>
        <begin position="41"/>
        <end position="60"/>
    </location>
</feature>